<comment type="similarity">
    <text evidence="2">Belongs to the bacterial solute-binding protein 8 family.</text>
</comment>
<gene>
    <name evidence="6" type="ORF">HNR02_005901</name>
</gene>
<dbReference type="Proteomes" id="UP000549616">
    <property type="component" value="Unassembled WGS sequence"/>
</dbReference>
<dbReference type="GO" id="GO:0030288">
    <property type="term" value="C:outer membrane-bounded periplasmic space"/>
    <property type="evidence" value="ECO:0007669"/>
    <property type="project" value="TreeGrafter"/>
</dbReference>
<evidence type="ECO:0000256" key="1">
    <source>
        <dbReference type="ARBA" id="ARBA00004196"/>
    </source>
</evidence>
<keyword evidence="3" id="KW-0813">Transport</keyword>
<keyword evidence="4" id="KW-0732">Signal</keyword>
<dbReference type="GO" id="GO:1901678">
    <property type="term" value="P:iron coordination entity transport"/>
    <property type="evidence" value="ECO:0007669"/>
    <property type="project" value="UniProtKB-ARBA"/>
</dbReference>
<protein>
    <submittedName>
        <fullName evidence="6">Iron complex transport system substrate-binding protein</fullName>
    </submittedName>
</protein>
<evidence type="ECO:0000259" key="5">
    <source>
        <dbReference type="Pfam" id="PF01497"/>
    </source>
</evidence>
<evidence type="ECO:0000313" key="7">
    <source>
        <dbReference type="Proteomes" id="UP000549616"/>
    </source>
</evidence>
<dbReference type="InterPro" id="IPR006311">
    <property type="entry name" value="TAT_signal"/>
</dbReference>
<dbReference type="EMBL" id="JACCFK010000002">
    <property type="protein sequence ID" value="NYI92526.1"/>
    <property type="molecule type" value="Genomic_DNA"/>
</dbReference>
<evidence type="ECO:0000256" key="3">
    <source>
        <dbReference type="ARBA" id="ARBA00022448"/>
    </source>
</evidence>
<comment type="subcellular location">
    <subcellularLocation>
        <location evidence="1">Cell envelope</location>
    </subcellularLocation>
</comment>
<dbReference type="SUPFAM" id="SSF53807">
    <property type="entry name" value="Helical backbone' metal receptor"/>
    <property type="match status" value="1"/>
</dbReference>
<proteinExistence type="inferred from homology"/>
<evidence type="ECO:0000256" key="4">
    <source>
        <dbReference type="ARBA" id="ARBA00022729"/>
    </source>
</evidence>
<dbReference type="PANTHER" id="PTHR30532">
    <property type="entry name" value="IRON III DICITRATE-BINDING PERIPLASMIC PROTEIN"/>
    <property type="match status" value="1"/>
</dbReference>
<dbReference type="PANTHER" id="PTHR30532:SF24">
    <property type="entry name" value="FERRIC ENTEROBACTIN-BINDING PERIPLASMIC PROTEIN FEPB"/>
    <property type="match status" value="1"/>
</dbReference>
<comment type="caution">
    <text evidence="6">The sequence shown here is derived from an EMBL/GenBank/DDBJ whole genome shotgun (WGS) entry which is preliminary data.</text>
</comment>
<evidence type="ECO:0000256" key="2">
    <source>
        <dbReference type="ARBA" id="ARBA00008814"/>
    </source>
</evidence>
<sequence length="352" mass="37580">MDDSEENGTMSLGLPPITRRRALLGAAGVAATAVLAGCTNSANDTAQQTASTAGGPFDFTDDRGQAVHLDGKPTRIVAYAGSAAALWEYGIRPVGVFGPQKLADGSPDPQVGRVDLSAVTSLGNAFNEFDVPAYIKLAPELLISMVVNANGLWYVPQDSADEITGKAPTVGIRMVRESATKVIERYEALAKALGADTETDAIKQARSEFQTATTRLTDVAKSKGGLRVLAVYGSKDKPYIGNPLAHASLRYLYEAGVPITNVGDQADTVTWAPDLSWEQINRYPADLILYDVRTQALTLDQLKQIDVFNQLPAVKAGALVPWRTENPYTYYSYTQIANEVADAVAKATPGLV</sequence>
<dbReference type="AlphaFoldDB" id="A0A853BDK6"/>
<dbReference type="InterPro" id="IPR051313">
    <property type="entry name" value="Bact_iron-sidero_bind"/>
</dbReference>
<dbReference type="RefSeq" id="WP_179776850.1">
    <property type="nucleotide sequence ID" value="NZ_JACCFK010000002.1"/>
</dbReference>
<name>A0A853BDK6_9PSEU</name>
<dbReference type="InterPro" id="IPR002491">
    <property type="entry name" value="ABC_transptr_periplasmic_BD"/>
</dbReference>
<reference evidence="6 7" key="1">
    <citation type="submission" date="2020-07" db="EMBL/GenBank/DDBJ databases">
        <title>Sequencing the genomes of 1000 actinobacteria strains.</title>
        <authorList>
            <person name="Klenk H.-P."/>
        </authorList>
    </citation>
    <scope>NUCLEOTIDE SEQUENCE [LARGE SCALE GENOMIC DNA]</scope>
    <source>
        <strain evidence="6 7">DSM 104006</strain>
    </source>
</reference>
<accession>A0A853BDK6</accession>
<dbReference type="Gene3D" id="3.40.50.1980">
    <property type="entry name" value="Nitrogenase molybdenum iron protein domain"/>
    <property type="match status" value="2"/>
</dbReference>
<organism evidence="6 7">
    <name type="scientific">Amycolatopsis endophytica</name>
    <dbReference type="NCBI Taxonomy" id="860233"/>
    <lineage>
        <taxon>Bacteria</taxon>
        <taxon>Bacillati</taxon>
        <taxon>Actinomycetota</taxon>
        <taxon>Actinomycetes</taxon>
        <taxon>Pseudonocardiales</taxon>
        <taxon>Pseudonocardiaceae</taxon>
        <taxon>Amycolatopsis</taxon>
    </lineage>
</organism>
<feature type="domain" description="Fe/B12 periplasmic-binding" evidence="5">
    <location>
        <begin position="124"/>
        <end position="320"/>
    </location>
</feature>
<evidence type="ECO:0000313" key="6">
    <source>
        <dbReference type="EMBL" id="NYI92526.1"/>
    </source>
</evidence>
<dbReference type="Pfam" id="PF01497">
    <property type="entry name" value="Peripla_BP_2"/>
    <property type="match status" value="1"/>
</dbReference>
<keyword evidence="7" id="KW-1185">Reference proteome</keyword>
<dbReference type="PROSITE" id="PS51318">
    <property type="entry name" value="TAT"/>
    <property type="match status" value="1"/>
</dbReference>